<accession>A0A2V1AWX6</accession>
<dbReference type="PROSITE" id="PS50920">
    <property type="entry name" value="SOLCAR"/>
    <property type="match status" value="3"/>
</dbReference>
<name>A0A2V1AWX6_9ASCO</name>
<feature type="repeat" description="Solcar" evidence="9">
    <location>
        <begin position="288"/>
        <end position="370"/>
    </location>
</feature>
<evidence type="ECO:0000313" key="11">
    <source>
        <dbReference type="EMBL" id="PVH22279.1"/>
    </source>
</evidence>
<dbReference type="RefSeq" id="XP_025343219.1">
    <property type="nucleotide sequence ID" value="XM_025488903.1"/>
</dbReference>
<keyword evidence="6" id="KW-1133">Transmembrane helix</keyword>
<dbReference type="InterPro" id="IPR023395">
    <property type="entry name" value="MCP_dom_sf"/>
</dbReference>
<evidence type="ECO:0008006" key="13">
    <source>
        <dbReference type="Google" id="ProtNLM"/>
    </source>
</evidence>
<evidence type="ECO:0000256" key="10">
    <source>
        <dbReference type="RuleBase" id="RU000488"/>
    </source>
</evidence>
<dbReference type="PANTHER" id="PTHR45788:SF5">
    <property type="entry name" value="AFR253WP"/>
    <property type="match status" value="1"/>
</dbReference>
<proteinExistence type="inferred from homology"/>
<dbReference type="SUPFAM" id="SSF103506">
    <property type="entry name" value="Mitochondrial carrier"/>
    <property type="match status" value="1"/>
</dbReference>
<feature type="repeat" description="Solcar" evidence="9">
    <location>
        <begin position="184"/>
        <end position="266"/>
    </location>
</feature>
<dbReference type="EMBL" id="PKFO01000007">
    <property type="protein sequence ID" value="PVH22279.1"/>
    <property type="molecule type" value="Genomic_DNA"/>
</dbReference>
<comment type="similarity">
    <text evidence="2 10">Belongs to the mitochondrial carrier (TC 2.A.29) family.</text>
</comment>
<dbReference type="OrthoDB" id="44467at2759"/>
<dbReference type="Proteomes" id="UP000244309">
    <property type="component" value="Unassembled WGS sequence"/>
</dbReference>
<gene>
    <name evidence="11" type="ORF">CXQ85_005306</name>
</gene>
<dbReference type="PANTHER" id="PTHR45788">
    <property type="entry name" value="SUCCINATE/FUMARATE MITOCHONDRIAL TRANSPORTER-RELATED"/>
    <property type="match status" value="1"/>
</dbReference>
<protein>
    <recommendedName>
        <fullName evidence="13">Mitochondrial carrier protein</fullName>
    </recommendedName>
</protein>
<sequence>METPSHGDSLLTALVAGCSSAGFAAFVTFPLDFFKTMHQLDNSAQLKKFNAPGFQPSAINHIMKGSSALVTGNVMKNFTRLLSYNWASNFMAMESRNDTKRTSAPRVVIAGAMSATMETVLIIPTERIKITMIQNQILANEIAHFPEKNIDITGVEKQHHKSVQSIFSRQYVSPHAYYTTGLLSQLKSGKSGQKFSSAHAVRSPSALDALKTEFNKTPALTLLSTIRQMYALQGIQGFFSGTFITFARQIGSSAAWFSTYNATRQLIDPHNKQSDEQNWFKFQHSAWQSIGLHCISAAAVIALTQPLDVIKTNIQSKNGSMLYKDSLSTAYKLVLRKGFKSLFSGAVPRGIKIGINGSITAFFYGWIDNGITTLATKTVFTD</sequence>
<comment type="caution">
    <text evidence="11">The sequence shown here is derived from an EMBL/GenBank/DDBJ whole genome shotgun (WGS) entry which is preliminary data.</text>
</comment>
<evidence type="ECO:0000256" key="2">
    <source>
        <dbReference type="ARBA" id="ARBA00006375"/>
    </source>
</evidence>
<dbReference type="GO" id="GO:0071913">
    <property type="term" value="F:citrate secondary active transmembrane transporter activity"/>
    <property type="evidence" value="ECO:0007669"/>
    <property type="project" value="TreeGrafter"/>
</dbReference>
<dbReference type="AlphaFoldDB" id="A0A2V1AWX6"/>
<keyword evidence="3 10" id="KW-0813">Transport</keyword>
<dbReference type="Pfam" id="PF00153">
    <property type="entry name" value="Mito_carr"/>
    <property type="match status" value="3"/>
</dbReference>
<evidence type="ECO:0000256" key="9">
    <source>
        <dbReference type="PROSITE-ProRule" id="PRU00282"/>
    </source>
</evidence>
<dbReference type="GO" id="GO:0031966">
    <property type="term" value="C:mitochondrial membrane"/>
    <property type="evidence" value="ECO:0007669"/>
    <property type="project" value="UniProtKB-SubCell"/>
</dbReference>
<evidence type="ECO:0000256" key="1">
    <source>
        <dbReference type="ARBA" id="ARBA00004225"/>
    </source>
</evidence>
<evidence type="ECO:0000256" key="3">
    <source>
        <dbReference type="ARBA" id="ARBA00022448"/>
    </source>
</evidence>
<evidence type="ECO:0000313" key="12">
    <source>
        <dbReference type="Proteomes" id="UP000244309"/>
    </source>
</evidence>
<dbReference type="STRING" id="45357.A0A2V1AWX6"/>
<comment type="subcellular location">
    <subcellularLocation>
        <location evidence="1">Mitochondrion membrane</location>
        <topology evidence="1">Multi-pass membrane protein</topology>
    </subcellularLocation>
</comment>
<keyword evidence="8 9" id="KW-0472">Membrane</keyword>
<organism evidence="11 12">
    <name type="scientific">Candidozyma haemuli</name>
    <dbReference type="NCBI Taxonomy" id="45357"/>
    <lineage>
        <taxon>Eukaryota</taxon>
        <taxon>Fungi</taxon>
        <taxon>Dikarya</taxon>
        <taxon>Ascomycota</taxon>
        <taxon>Saccharomycotina</taxon>
        <taxon>Pichiomycetes</taxon>
        <taxon>Metschnikowiaceae</taxon>
        <taxon>Candidozyma</taxon>
    </lineage>
</organism>
<dbReference type="GO" id="GO:0006843">
    <property type="term" value="P:mitochondrial citrate transmembrane transport"/>
    <property type="evidence" value="ECO:0007669"/>
    <property type="project" value="TreeGrafter"/>
</dbReference>
<evidence type="ECO:0000256" key="8">
    <source>
        <dbReference type="ARBA" id="ARBA00023136"/>
    </source>
</evidence>
<dbReference type="Gene3D" id="1.50.40.10">
    <property type="entry name" value="Mitochondrial carrier domain"/>
    <property type="match status" value="1"/>
</dbReference>
<evidence type="ECO:0000256" key="7">
    <source>
        <dbReference type="ARBA" id="ARBA00023128"/>
    </source>
</evidence>
<keyword evidence="4 9" id="KW-0812">Transmembrane</keyword>
<keyword evidence="12" id="KW-1185">Reference proteome</keyword>
<evidence type="ECO:0000256" key="4">
    <source>
        <dbReference type="ARBA" id="ARBA00022692"/>
    </source>
</evidence>
<dbReference type="InterPro" id="IPR018108">
    <property type="entry name" value="MCP_transmembrane"/>
</dbReference>
<keyword evidence="7" id="KW-0496">Mitochondrion</keyword>
<dbReference type="InterPro" id="IPR049563">
    <property type="entry name" value="TXTP-like"/>
</dbReference>
<reference evidence="11 12" key="1">
    <citation type="submission" date="2017-12" db="EMBL/GenBank/DDBJ databases">
        <title>Genome Sequence of a Multidrug-Resistant Candida haemulonii Isolate from a Patient with Chronic Leg Ulcers in Israel.</title>
        <authorList>
            <person name="Chow N.A."/>
            <person name="Gade L."/>
            <person name="Batra D."/>
            <person name="Rowe L.A."/>
            <person name="Ben-Ami R."/>
            <person name="Loparev V.N."/>
            <person name="Litvintseva A.P."/>
        </authorList>
    </citation>
    <scope>NUCLEOTIDE SEQUENCE [LARGE SCALE GENOMIC DNA]</scope>
    <source>
        <strain evidence="11 12">B11899</strain>
    </source>
</reference>
<evidence type="ECO:0000256" key="5">
    <source>
        <dbReference type="ARBA" id="ARBA00022737"/>
    </source>
</evidence>
<dbReference type="GeneID" id="37010636"/>
<dbReference type="VEuPathDB" id="FungiDB:CXQ85_005306"/>
<evidence type="ECO:0000256" key="6">
    <source>
        <dbReference type="ARBA" id="ARBA00022989"/>
    </source>
</evidence>
<keyword evidence="5" id="KW-0677">Repeat</keyword>
<feature type="repeat" description="Solcar" evidence="9">
    <location>
        <begin position="8"/>
        <end position="90"/>
    </location>
</feature>